<organism evidence="2 3">
    <name type="scientific">Steinernema hermaphroditum</name>
    <dbReference type="NCBI Taxonomy" id="289476"/>
    <lineage>
        <taxon>Eukaryota</taxon>
        <taxon>Metazoa</taxon>
        <taxon>Ecdysozoa</taxon>
        <taxon>Nematoda</taxon>
        <taxon>Chromadorea</taxon>
        <taxon>Rhabditida</taxon>
        <taxon>Tylenchina</taxon>
        <taxon>Panagrolaimomorpha</taxon>
        <taxon>Strongyloidoidea</taxon>
        <taxon>Steinernematidae</taxon>
        <taxon>Steinernema</taxon>
    </lineage>
</organism>
<dbReference type="AlphaFoldDB" id="A0AA39IIA8"/>
<name>A0AA39IIA8_9BILA</name>
<accession>A0AA39IIA8</accession>
<gene>
    <name evidence="2" type="ORF">QR680_008234</name>
</gene>
<sequence length="495" mass="57010">MQEVSYGESGKSLYDSQISYHGSQVFDLSRPHPRRTSNVTLESVASTAQPEEGLIRVQEKESRKVNERKADEDSVQRTPKSYDEWHAIIMRHREQSEARRKDCYDACDNAIENMKSNLHEKKRRSSHKKPIGNPDPLFLRIENHPQFVSLDEYQRMRAARKQKELRTSQYLQSHFGGTCSSYEAPPYHRSGDAFGQRESRQLTAEDMEVLRRYWRIKEEKQKRIYAMPIVNSPHSHPQAQPQSQRPSSSSRPPSAPQRVVLREQGTSPIRFEEKKASPRKVASDNVPTIFEVDARVSRLDIGTQKKKPFSYELSPIKQRKKEVEKSPLIRSRSAVRARSVSRSRPSTAVSSKVAQSGPFIPGSAGSGTSKCYQVNGLSSELLQLVRTSHPNLHGIVKEVLDSKVDKQSILQKIVDRLERRICYLKERQEANIEKFDNMDEIERERTPLKETIYDLDKEIEGTEKKLNQLRRMLPGSKAHINRIQEIRLLKVIFSA</sequence>
<reference evidence="2" key="1">
    <citation type="submission" date="2023-06" db="EMBL/GenBank/DDBJ databases">
        <title>Genomic analysis of the entomopathogenic nematode Steinernema hermaphroditum.</title>
        <authorList>
            <person name="Schwarz E.M."/>
            <person name="Heppert J.K."/>
            <person name="Baniya A."/>
            <person name="Schwartz H.T."/>
            <person name="Tan C.-H."/>
            <person name="Antoshechkin I."/>
            <person name="Sternberg P.W."/>
            <person name="Goodrich-Blair H."/>
            <person name="Dillman A.R."/>
        </authorList>
    </citation>
    <scope>NUCLEOTIDE SEQUENCE</scope>
    <source>
        <strain evidence="2">PS9179</strain>
        <tissue evidence="2">Whole animal</tissue>
    </source>
</reference>
<evidence type="ECO:0000313" key="3">
    <source>
        <dbReference type="Proteomes" id="UP001175271"/>
    </source>
</evidence>
<evidence type="ECO:0000256" key="1">
    <source>
        <dbReference type="SAM" id="MobiDB-lite"/>
    </source>
</evidence>
<feature type="compositionally biased region" description="Polar residues" evidence="1">
    <location>
        <begin position="36"/>
        <end position="49"/>
    </location>
</feature>
<feature type="region of interest" description="Disordered" evidence="1">
    <location>
        <begin position="231"/>
        <end position="280"/>
    </location>
</feature>
<feature type="compositionally biased region" description="Low complexity" evidence="1">
    <location>
        <begin position="232"/>
        <end position="252"/>
    </location>
</feature>
<dbReference type="Proteomes" id="UP001175271">
    <property type="component" value="Unassembled WGS sequence"/>
</dbReference>
<proteinExistence type="predicted"/>
<feature type="compositionally biased region" description="Low complexity" evidence="1">
    <location>
        <begin position="342"/>
        <end position="351"/>
    </location>
</feature>
<feature type="region of interest" description="Disordered" evidence="1">
    <location>
        <begin position="322"/>
        <end position="365"/>
    </location>
</feature>
<feature type="compositionally biased region" description="Basic and acidic residues" evidence="1">
    <location>
        <begin position="53"/>
        <end position="79"/>
    </location>
</feature>
<comment type="caution">
    <text evidence="2">The sequence shown here is derived from an EMBL/GenBank/DDBJ whole genome shotgun (WGS) entry which is preliminary data.</text>
</comment>
<evidence type="ECO:0000313" key="2">
    <source>
        <dbReference type="EMBL" id="KAK0423609.1"/>
    </source>
</evidence>
<keyword evidence="3" id="KW-1185">Reference proteome</keyword>
<feature type="region of interest" description="Disordered" evidence="1">
    <location>
        <begin position="25"/>
        <end position="79"/>
    </location>
</feature>
<dbReference type="EMBL" id="JAUCMV010000001">
    <property type="protein sequence ID" value="KAK0423609.1"/>
    <property type="molecule type" value="Genomic_DNA"/>
</dbReference>
<protein>
    <submittedName>
        <fullName evidence="2">Uncharacterized protein</fullName>
    </submittedName>
</protein>